<gene>
    <name evidence="2" type="ORF">KIN20_018354</name>
</gene>
<evidence type="ECO:0000256" key="1">
    <source>
        <dbReference type="SAM" id="SignalP"/>
    </source>
</evidence>
<evidence type="ECO:0000313" key="3">
    <source>
        <dbReference type="Proteomes" id="UP001196413"/>
    </source>
</evidence>
<protein>
    <submittedName>
        <fullName evidence="2">Uncharacterized protein</fullName>
    </submittedName>
</protein>
<feature type="chain" id="PRO_5041939667" evidence="1">
    <location>
        <begin position="20"/>
        <end position="61"/>
    </location>
</feature>
<feature type="signal peptide" evidence="1">
    <location>
        <begin position="1"/>
        <end position="19"/>
    </location>
</feature>
<sequence length="61" mass="6760">MSAMLIAGVLQHVIYYAWPQTFVAETCAHIVAHGKVQKLILYAAPGDKLIDQYNHSDGETM</sequence>
<comment type="caution">
    <text evidence="2">The sequence shown here is derived from an EMBL/GenBank/DDBJ whole genome shotgun (WGS) entry which is preliminary data.</text>
</comment>
<keyword evidence="3" id="KW-1185">Reference proteome</keyword>
<dbReference type="AlphaFoldDB" id="A0AAD5QS47"/>
<keyword evidence="1" id="KW-0732">Signal</keyword>
<proteinExistence type="predicted"/>
<organism evidence="2 3">
    <name type="scientific">Parelaphostrongylus tenuis</name>
    <name type="common">Meningeal worm</name>
    <dbReference type="NCBI Taxonomy" id="148309"/>
    <lineage>
        <taxon>Eukaryota</taxon>
        <taxon>Metazoa</taxon>
        <taxon>Ecdysozoa</taxon>
        <taxon>Nematoda</taxon>
        <taxon>Chromadorea</taxon>
        <taxon>Rhabditida</taxon>
        <taxon>Rhabditina</taxon>
        <taxon>Rhabditomorpha</taxon>
        <taxon>Strongyloidea</taxon>
        <taxon>Metastrongylidae</taxon>
        <taxon>Parelaphostrongylus</taxon>
    </lineage>
</organism>
<evidence type="ECO:0000313" key="2">
    <source>
        <dbReference type="EMBL" id="KAJ1359589.1"/>
    </source>
</evidence>
<reference evidence="2" key="1">
    <citation type="submission" date="2021-06" db="EMBL/GenBank/DDBJ databases">
        <title>Parelaphostrongylus tenuis whole genome reference sequence.</title>
        <authorList>
            <person name="Garwood T.J."/>
            <person name="Larsen P.A."/>
            <person name="Fountain-Jones N.M."/>
            <person name="Garbe J.R."/>
            <person name="Macchietto M.G."/>
            <person name="Kania S.A."/>
            <person name="Gerhold R.W."/>
            <person name="Richards J.E."/>
            <person name="Wolf T.M."/>
        </authorList>
    </citation>
    <scope>NUCLEOTIDE SEQUENCE</scope>
    <source>
        <strain evidence="2">MNPRO001-30</strain>
        <tissue evidence="2">Meninges</tissue>
    </source>
</reference>
<dbReference type="Proteomes" id="UP001196413">
    <property type="component" value="Unassembled WGS sequence"/>
</dbReference>
<dbReference type="EMBL" id="JAHQIW010003651">
    <property type="protein sequence ID" value="KAJ1359589.1"/>
    <property type="molecule type" value="Genomic_DNA"/>
</dbReference>
<accession>A0AAD5QS47</accession>
<name>A0AAD5QS47_PARTN</name>